<dbReference type="EMBL" id="JAAARO010000022">
    <property type="protein sequence ID" value="KAF5726772.1"/>
    <property type="molecule type" value="Genomic_DNA"/>
</dbReference>
<gene>
    <name evidence="3" type="ORF">HS088_TW22G00454</name>
    <name evidence="4" type="ORF">HS088_TW22G00458</name>
</gene>
<accession>A0A7J7BZ24</accession>
<dbReference type="InParanoid" id="A0A7J7BZ24"/>
<dbReference type="Gene3D" id="2.130.10.10">
    <property type="entry name" value="YVTN repeat-like/Quinoprotein amine dehydrogenase"/>
    <property type="match status" value="1"/>
</dbReference>
<protein>
    <submittedName>
        <fullName evidence="4">Vegetative incompatibility protein HET-E-1</fullName>
    </submittedName>
</protein>
<reference evidence="4 5" key="1">
    <citation type="journal article" date="2020" name="Nat. Commun.">
        <title>Genome of Tripterygium wilfordii and identification of cytochrome P450 involved in triptolide biosynthesis.</title>
        <authorList>
            <person name="Tu L."/>
            <person name="Su P."/>
            <person name="Zhang Z."/>
            <person name="Gao L."/>
            <person name="Wang J."/>
            <person name="Hu T."/>
            <person name="Zhou J."/>
            <person name="Zhang Y."/>
            <person name="Zhao Y."/>
            <person name="Liu Y."/>
            <person name="Song Y."/>
            <person name="Tong Y."/>
            <person name="Lu Y."/>
            <person name="Yang J."/>
            <person name="Xu C."/>
            <person name="Jia M."/>
            <person name="Peters R.J."/>
            <person name="Huang L."/>
            <person name="Gao W."/>
        </authorList>
    </citation>
    <scope>NUCLEOTIDE SEQUENCE [LARGE SCALE GENOMIC DNA]</scope>
    <source>
        <strain evidence="5">cv. XIE 37</strain>
        <strain evidence="4">XIE 37</strain>
        <tissue evidence="4">Leaf</tissue>
    </source>
</reference>
<dbReference type="InterPro" id="IPR036322">
    <property type="entry name" value="WD40_repeat_dom_sf"/>
</dbReference>
<feature type="compositionally biased region" description="Low complexity" evidence="2">
    <location>
        <begin position="17"/>
        <end position="47"/>
    </location>
</feature>
<evidence type="ECO:0000256" key="2">
    <source>
        <dbReference type="SAM" id="MobiDB-lite"/>
    </source>
</evidence>
<comment type="caution">
    <text evidence="4">The sequence shown here is derived from an EMBL/GenBank/DDBJ whole genome shotgun (WGS) entry which is preliminary data.</text>
</comment>
<organism evidence="4 5">
    <name type="scientific">Tripterygium wilfordii</name>
    <name type="common">Thunder God vine</name>
    <dbReference type="NCBI Taxonomy" id="458696"/>
    <lineage>
        <taxon>Eukaryota</taxon>
        <taxon>Viridiplantae</taxon>
        <taxon>Streptophyta</taxon>
        <taxon>Embryophyta</taxon>
        <taxon>Tracheophyta</taxon>
        <taxon>Spermatophyta</taxon>
        <taxon>Magnoliopsida</taxon>
        <taxon>eudicotyledons</taxon>
        <taxon>Gunneridae</taxon>
        <taxon>Pentapetalae</taxon>
        <taxon>rosids</taxon>
        <taxon>fabids</taxon>
        <taxon>Celastrales</taxon>
        <taxon>Celastraceae</taxon>
        <taxon>Tripterygium</taxon>
    </lineage>
</organism>
<feature type="region of interest" description="Disordered" evidence="2">
    <location>
        <begin position="1"/>
        <end position="47"/>
    </location>
</feature>
<dbReference type="InterPro" id="IPR045182">
    <property type="entry name" value="JINGUBANG-like"/>
</dbReference>
<dbReference type="Pfam" id="PF00400">
    <property type="entry name" value="WD40"/>
    <property type="match status" value="1"/>
</dbReference>
<dbReference type="SUPFAM" id="SSF50978">
    <property type="entry name" value="WD40 repeat-like"/>
    <property type="match status" value="1"/>
</dbReference>
<name>A0A7J7BZ24_TRIWF</name>
<dbReference type="PROSITE" id="PS50082">
    <property type="entry name" value="WD_REPEATS_2"/>
    <property type="match status" value="1"/>
</dbReference>
<evidence type="ECO:0000313" key="3">
    <source>
        <dbReference type="EMBL" id="KAF5726772.1"/>
    </source>
</evidence>
<feature type="repeat" description="WD" evidence="1">
    <location>
        <begin position="65"/>
        <end position="104"/>
    </location>
</feature>
<proteinExistence type="predicted"/>
<dbReference type="AlphaFoldDB" id="A0A7J7BZ24"/>
<dbReference type="PANTHER" id="PTHR22844:SF387">
    <property type="entry name" value="F3I6.5 PROTEIN"/>
    <property type="match status" value="1"/>
</dbReference>
<evidence type="ECO:0000313" key="5">
    <source>
        <dbReference type="Proteomes" id="UP000593562"/>
    </source>
</evidence>
<sequence length="182" mass="19846">MGLPTCLPTYELEKESQSNSSHLHSESSTSSLASQPSLPSVPSLTPPSQQQEQVLYALHNCIASLNGHSSYVSSLALVGKFLYSGSSNSEIRVWSRDPSSISYSSADNVVTTSSGGVKSLVVLGDKLFSAHLDHKIRVWKIENTTLIPKFKCIATLSTVSDHLLRCFCSKNHVDVRRHKKST</sequence>
<dbReference type="InterPro" id="IPR015943">
    <property type="entry name" value="WD40/YVTN_repeat-like_dom_sf"/>
</dbReference>
<dbReference type="SMART" id="SM00320">
    <property type="entry name" value="WD40"/>
    <property type="match status" value="2"/>
</dbReference>
<evidence type="ECO:0000313" key="4">
    <source>
        <dbReference type="EMBL" id="KAF5726776.1"/>
    </source>
</evidence>
<evidence type="ECO:0000256" key="1">
    <source>
        <dbReference type="PROSITE-ProRule" id="PRU00221"/>
    </source>
</evidence>
<dbReference type="InterPro" id="IPR001680">
    <property type="entry name" value="WD40_rpt"/>
</dbReference>
<dbReference type="PROSITE" id="PS50294">
    <property type="entry name" value="WD_REPEATS_REGION"/>
    <property type="match status" value="1"/>
</dbReference>
<dbReference type="PANTHER" id="PTHR22844">
    <property type="entry name" value="F-BOX AND WD40 DOMAIN PROTEIN"/>
    <property type="match status" value="1"/>
</dbReference>
<keyword evidence="1" id="KW-0853">WD repeat</keyword>
<dbReference type="Proteomes" id="UP000593562">
    <property type="component" value="Unassembled WGS sequence"/>
</dbReference>
<keyword evidence="5" id="KW-1185">Reference proteome</keyword>
<dbReference type="EMBL" id="JAAARO010000022">
    <property type="protein sequence ID" value="KAF5726776.1"/>
    <property type="molecule type" value="Genomic_DNA"/>
</dbReference>